<name>A0A8H4UAX9_9HYPO</name>
<reference evidence="2" key="1">
    <citation type="journal article" date="2020" name="BMC Genomics">
        <title>Correction to: Identification and distribution of gene clusters required for synthesis of sphingolipid metabolism inhibitors in diverse species of the filamentous fungus Fusarium.</title>
        <authorList>
            <person name="Kim H.S."/>
            <person name="Lohmar J.M."/>
            <person name="Busman M."/>
            <person name="Brown D.W."/>
            <person name="Naumann T.A."/>
            <person name="Divon H.H."/>
            <person name="Lysoe E."/>
            <person name="Uhlig S."/>
            <person name="Proctor R.H."/>
        </authorList>
    </citation>
    <scope>NUCLEOTIDE SEQUENCE</scope>
    <source>
        <strain evidence="2">NRRL 22465</strain>
    </source>
</reference>
<protein>
    <recommendedName>
        <fullName evidence="4">Fun14 family protein</fullName>
    </recommendedName>
</protein>
<dbReference type="Proteomes" id="UP000635477">
    <property type="component" value="Unassembled WGS sequence"/>
</dbReference>
<feature type="transmembrane region" description="Helical" evidence="1">
    <location>
        <begin position="101"/>
        <end position="126"/>
    </location>
</feature>
<comment type="caution">
    <text evidence="2">The sequence shown here is derived from an EMBL/GenBank/DDBJ whole genome shotgun (WGS) entry which is preliminary data.</text>
</comment>
<organism evidence="2 3">
    <name type="scientific">Fusarium zealandicum</name>
    <dbReference type="NCBI Taxonomy" id="1053134"/>
    <lineage>
        <taxon>Eukaryota</taxon>
        <taxon>Fungi</taxon>
        <taxon>Dikarya</taxon>
        <taxon>Ascomycota</taxon>
        <taxon>Pezizomycotina</taxon>
        <taxon>Sordariomycetes</taxon>
        <taxon>Hypocreomycetidae</taxon>
        <taxon>Hypocreales</taxon>
        <taxon>Nectriaceae</taxon>
        <taxon>Fusarium</taxon>
        <taxon>Fusarium staphyleae species complex</taxon>
    </lineage>
</organism>
<dbReference type="EMBL" id="JABEYC010000904">
    <property type="protein sequence ID" value="KAF4972623.1"/>
    <property type="molecule type" value="Genomic_DNA"/>
</dbReference>
<evidence type="ECO:0000313" key="3">
    <source>
        <dbReference type="Proteomes" id="UP000635477"/>
    </source>
</evidence>
<evidence type="ECO:0000313" key="2">
    <source>
        <dbReference type="EMBL" id="KAF4972623.1"/>
    </source>
</evidence>
<dbReference type="AlphaFoldDB" id="A0A8H4UAX9"/>
<keyword evidence="1" id="KW-1133">Transmembrane helix</keyword>
<accession>A0A8H4UAX9</accession>
<sequence length="179" mass="19078">MNAAAGHGALGSAQKAFSFGISKTTQFRRGSTEMYRTFNSRVAYRAMAAGLGPTACVGAFVATRPVIRCDAPTLATGPPRRRQPSLDVSPNTVRQISSGSVAGFGVGVVVALFSRTLAILSGLVALSIHIASRYGLDIPRTLGVKKFLERNSVWTRSKRNPVFTASFLVTFILAAFVRL</sequence>
<reference evidence="2" key="2">
    <citation type="submission" date="2020-05" db="EMBL/GenBank/DDBJ databases">
        <authorList>
            <person name="Kim H.-S."/>
            <person name="Proctor R.H."/>
            <person name="Brown D.W."/>
        </authorList>
    </citation>
    <scope>NUCLEOTIDE SEQUENCE</scope>
    <source>
        <strain evidence="2">NRRL 22465</strain>
    </source>
</reference>
<evidence type="ECO:0008006" key="4">
    <source>
        <dbReference type="Google" id="ProtNLM"/>
    </source>
</evidence>
<evidence type="ECO:0000256" key="1">
    <source>
        <dbReference type="SAM" id="Phobius"/>
    </source>
</evidence>
<keyword evidence="1" id="KW-0812">Transmembrane</keyword>
<dbReference type="OrthoDB" id="3990500at2759"/>
<keyword evidence="3" id="KW-1185">Reference proteome</keyword>
<proteinExistence type="predicted"/>
<gene>
    <name evidence="2" type="ORF">FZEAL_9566</name>
</gene>
<feature type="transmembrane region" description="Helical" evidence="1">
    <location>
        <begin position="160"/>
        <end position="177"/>
    </location>
</feature>
<keyword evidence="1" id="KW-0472">Membrane</keyword>